<proteinExistence type="predicted"/>
<sequence>MPVVYHNSLGRFRADMRDPHLIPLMLADIFHSGASLSPEEALRTRTSEFRSWSNSLGYVEKALAMGGLPDDCGVLLEYRLPRTSRRVDVIVTGHDEKGGANFVIIELKQWSSASPLPEDPGLVETKLGGQNRVLTHPSYQAYSYEQFLRSMLAPVYEGKISPSACAYLHNDYTDKASLSAPPNDVYVSEAPLFDARDQSHLADYLKRAVGAGSGREISWELLNGRLSPSPRLIEEVGRLFLKTKRTGFVLIEDQYVAYRRILTQAKLTVERDCEAFEKPEGQRRFARKAIIVEGGPGTGKSVVALTVFAELLRSLSIDRFARNIRFVSPTASYRNALLAILKGVKPSERLESLRRANDVNCFFRGATTFFKPESHSDFGPRFDPALIAPEYSVLVVDEAHRLNTRTNMYRGSSMVQDVIRGSAVCVFFLDEEQSLRPVDEGSVKRIREVAGQYGAEVVGPLRLEAQFRCQGSEGFLNWLSDALQMPHRGGASANEEGWDRNAFDFDVLDDPRELVRWVKGINAKLPAGHGLQKGGVLEGARLLAGYAWDWSPEDVNPDAQANDVEVRDHEGRVAVSLPWNSRKSSTEWAILDSTRGQVGCVHTCQGLEFEYVGVLIGRDLRYDPVKKKVFADYDSFRDSAGKKGLFGSSPGLTAAEKHRLRSGLVLKYVRRCYRVLLSRGIRGARVYCEDKPLSDYLKAKLALARDFSKSRS</sequence>
<comment type="caution">
    <text evidence="2">The sequence shown here is derived from an EMBL/GenBank/DDBJ whole genome shotgun (WGS) entry which is preliminary data.</text>
</comment>
<dbReference type="SUPFAM" id="SSF52540">
    <property type="entry name" value="P-loop containing nucleoside triphosphate hydrolases"/>
    <property type="match status" value="1"/>
</dbReference>
<dbReference type="Gene3D" id="3.40.50.300">
    <property type="entry name" value="P-loop containing nucleotide triphosphate hydrolases"/>
    <property type="match status" value="1"/>
</dbReference>
<evidence type="ECO:0000313" key="2">
    <source>
        <dbReference type="EMBL" id="MCG5030109.1"/>
    </source>
</evidence>
<feature type="domain" description="Schlafen group 3-like DNA/RNA helicase" evidence="1">
    <location>
        <begin position="288"/>
        <end position="690"/>
    </location>
</feature>
<dbReference type="InterPro" id="IPR018647">
    <property type="entry name" value="SLFN_3-like_DNA/RNA_helicase"/>
</dbReference>
<accession>A0ABS9MP38</accession>
<name>A0ABS9MP38_9BURK</name>
<dbReference type="Proteomes" id="UP001297600">
    <property type="component" value="Unassembled WGS sequence"/>
</dbReference>
<dbReference type="InterPro" id="IPR027417">
    <property type="entry name" value="P-loop_NTPase"/>
</dbReference>
<dbReference type="Pfam" id="PF09848">
    <property type="entry name" value="SLFN-g3_helicase"/>
    <property type="match status" value="1"/>
</dbReference>
<evidence type="ECO:0000259" key="1">
    <source>
        <dbReference type="Pfam" id="PF09848"/>
    </source>
</evidence>
<gene>
    <name evidence="2" type="ORF">MAF45_01390</name>
</gene>
<organism evidence="2 3">
    <name type="scientific">Mesosutterella porci</name>
    <dbReference type="NCBI Taxonomy" id="2915351"/>
    <lineage>
        <taxon>Bacteria</taxon>
        <taxon>Pseudomonadati</taxon>
        <taxon>Pseudomonadota</taxon>
        <taxon>Betaproteobacteria</taxon>
        <taxon>Burkholderiales</taxon>
        <taxon>Sutterellaceae</taxon>
        <taxon>Mesosutterella</taxon>
    </lineage>
</organism>
<dbReference type="RefSeq" id="WP_237977763.1">
    <property type="nucleotide sequence ID" value="NZ_JAKNCT010000001.1"/>
</dbReference>
<reference evidence="2 3" key="1">
    <citation type="submission" date="2022-02" db="EMBL/GenBank/DDBJ databases">
        <title>Mesosutterella porci, a novel member of the family Sutterellaceae from pig feces.</title>
        <authorList>
            <person name="Wylensek D."/>
            <person name="Clavel T."/>
        </authorList>
    </citation>
    <scope>NUCLEOTIDE SEQUENCE [LARGE SCALE GENOMIC DNA]</scope>
    <source>
        <strain evidence="3">oilRF-744-wt-GAM-9</strain>
    </source>
</reference>
<evidence type="ECO:0000313" key="3">
    <source>
        <dbReference type="Proteomes" id="UP001297600"/>
    </source>
</evidence>
<protein>
    <submittedName>
        <fullName evidence="2">DUF2075 domain-containing protein</fullName>
    </submittedName>
</protein>
<dbReference type="EMBL" id="JAKNCT010000001">
    <property type="protein sequence ID" value="MCG5030109.1"/>
    <property type="molecule type" value="Genomic_DNA"/>
</dbReference>
<keyword evidence="3" id="KW-1185">Reference proteome</keyword>